<protein>
    <submittedName>
        <fullName evidence="3">Methyltransferase like 25B</fullName>
    </submittedName>
</protein>
<feature type="region of interest" description="Disordered" evidence="1">
    <location>
        <begin position="251"/>
        <end position="301"/>
    </location>
</feature>
<dbReference type="PANTHER" id="PTHR12496:SF2">
    <property type="entry name" value="METHYLTRANSFERASE-LIKE PROTEIN 25B"/>
    <property type="match status" value="1"/>
</dbReference>
<feature type="domain" description="Methyltransferase" evidence="2">
    <location>
        <begin position="135"/>
        <end position="344"/>
    </location>
</feature>
<dbReference type="Proteomes" id="UP000694565">
    <property type="component" value="Unplaced"/>
</dbReference>
<proteinExistence type="predicted"/>
<dbReference type="InterPro" id="IPR020596">
    <property type="entry name" value="rRNA_Ade_Mease_Trfase_CS"/>
</dbReference>
<accession>A0A8C2X260</accession>
<organism evidence="3 4">
    <name type="scientific">Cyclopterus lumpus</name>
    <name type="common">Lumpsucker</name>
    <dbReference type="NCBI Taxonomy" id="8103"/>
    <lineage>
        <taxon>Eukaryota</taxon>
        <taxon>Metazoa</taxon>
        <taxon>Chordata</taxon>
        <taxon>Craniata</taxon>
        <taxon>Vertebrata</taxon>
        <taxon>Euteleostomi</taxon>
        <taxon>Actinopterygii</taxon>
        <taxon>Neopterygii</taxon>
        <taxon>Teleostei</taxon>
        <taxon>Neoteleostei</taxon>
        <taxon>Acanthomorphata</taxon>
        <taxon>Eupercaria</taxon>
        <taxon>Perciformes</taxon>
        <taxon>Cottioidei</taxon>
        <taxon>Cottales</taxon>
        <taxon>Cyclopteridae</taxon>
        <taxon>Cyclopterus</taxon>
    </lineage>
</organism>
<dbReference type="GeneTree" id="ENSGT00530000063745"/>
<dbReference type="PANTHER" id="PTHR12496">
    <property type="entry name" value="CGI-41 METHYLTRANSFERASE"/>
    <property type="match status" value="1"/>
</dbReference>
<evidence type="ECO:0000313" key="4">
    <source>
        <dbReference type="Proteomes" id="UP000694565"/>
    </source>
</evidence>
<dbReference type="AlphaFoldDB" id="A0A8C2X260"/>
<feature type="compositionally biased region" description="Polar residues" evidence="1">
    <location>
        <begin position="270"/>
        <end position="292"/>
    </location>
</feature>
<dbReference type="InterPro" id="IPR052220">
    <property type="entry name" value="METTL25"/>
</dbReference>
<dbReference type="Ensembl" id="ENSCLMT00005013404.1">
    <property type="protein sequence ID" value="ENSCLMP00005012519.1"/>
    <property type="gene ID" value="ENSCLMG00005006696.1"/>
</dbReference>
<dbReference type="Pfam" id="PF13679">
    <property type="entry name" value="Methyltransf_32"/>
    <property type="match status" value="1"/>
</dbReference>
<evidence type="ECO:0000256" key="1">
    <source>
        <dbReference type="SAM" id="MobiDB-lite"/>
    </source>
</evidence>
<sequence>TSCSPSAEQQRQLAERLTTFLSPYGYLSDSYIIEFFSKDHWHSLPTRWQSVLQDLTSQQVADLLLDRGHGDRRYPSPWPLSLLAFRATAHALAFPRERRPQRGGGGGSLPADEFLDNQSQSSLLGHIFRKHVKPKKQHEIRKLGSLVKQLCDQTDCSTVVDVGSGQGHLTRFLSFGLGLSVTAIEADHALVATASKFDGQLLCALEKEGQKENCSSLVPVSHSPPRHVVGWVNPNASWEAFIEQLSAAQLVNESPPTPSGPSKKSPRGSEQVQPPGSHAVETSSQPESTSRRQLTKNEPEEASPDFVLTGLHACGDLSATLLRHFVNCPHVRGITSVACCYMKTTTKENPDPPGLADRDADPSEFGYPMSSWVGGLPGHRLSYKAREGACHAVEDYARRLREGSEALRTHCYRAALETFIADARPDLRRAGIQTIKKAHLLPFTEYARLGLARVGLPPGLPLDPEQVEAMLKQQNRVVVYFSLALLLAPAVETLVLLDRMIYLRENGVDSQLVPLFDPNVSPRNFVLVALKPRLL</sequence>
<dbReference type="SUPFAM" id="SSF53335">
    <property type="entry name" value="S-adenosyl-L-methionine-dependent methyltransferases"/>
    <property type="match status" value="1"/>
</dbReference>
<dbReference type="InterPro" id="IPR029063">
    <property type="entry name" value="SAM-dependent_MTases_sf"/>
</dbReference>
<name>A0A8C2X260_CYCLU</name>
<reference evidence="3" key="1">
    <citation type="submission" date="2025-08" db="UniProtKB">
        <authorList>
            <consortium name="Ensembl"/>
        </authorList>
    </citation>
    <scope>IDENTIFICATION</scope>
</reference>
<evidence type="ECO:0000259" key="2">
    <source>
        <dbReference type="Pfam" id="PF13679"/>
    </source>
</evidence>
<dbReference type="PROSITE" id="PS01131">
    <property type="entry name" value="RRNA_A_DIMETH"/>
    <property type="match status" value="1"/>
</dbReference>
<keyword evidence="4" id="KW-1185">Reference proteome</keyword>
<dbReference type="GO" id="GO:0000179">
    <property type="term" value="F:rRNA (adenine-N6,N6-)-dimethyltransferase activity"/>
    <property type="evidence" value="ECO:0007669"/>
    <property type="project" value="InterPro"/>
</dbReference>
<dbReference type="InterPro" id="IPR025714">
    <property type="entry name" value="Methyltranfer_dom"/>
</dbReference>
<evidence type="ECO:0000313" key="3">
    <source>
        <dbReference type="Ensembl" id="ENSCLMP00005012519.1"/>
    </source>
</evidence>
<reference evidence="3" key="2">
    <citation type="submission" date="2025-09" db="UniProtKB">
        <authorList>
            <consortium name="Ensembl"/>
        </authorList>
    </citation>
    <scope>IDENTIFICATION</scope>
</reference>